<protein>
    <recommendedName>
        <fullName evidence="3">Glycosyltransferase</fullName>
    </recommendedName>
</protein>
<sequence>MSPPLPIYLFTSKDMSREHEIVTTGISAHPSLAFTSDQSLASLLICVVPASPPPGRSWCPFLDAPSNSSRPLVPVAILDFTDRPTLPVDVAPGAGVLSPVHVFKRSVPLRAEGRSLHLPDYARGPNFHPLPLCALPSYLSPPTSLADFLERPFLLSCTLRPSSFSRLWTLAEVSDFVVGRDLPAEKTFLGQVSDGTRSAADERYSEILGLSMVVVTANPPNWEGDHRTWESLASGALVVIDRTSGWAHGWGLKDGVNCAMYDMGDAAELHSVLERFLGRGEQGYVEAREIGERGRQLVVERGRPENRMEDVVMLSW</sequence>
<reference evidence="1 2" key="1">
    <citation type="journal article" date="2023" name="Commun. Biol.">
        <title>Genome analysis of Parmales, the sister group of diatoms, reveals the evolutionary specialization of diatoms from phago-mixotrophs to photoautotrophs.</title>
        <authorList>
            <person name="Ban H."/>
            <person name="Sato S."/>
            <person name="Yoshikawa S."/>
            <person name="Yamada K."/>
            <person name="Nakamura Y."/>
            <person name="Ichinomiya M."/>
            <person name="Sato N."/>
            <person name="Blanc-Mathieu R."/>
            <person name="Endo H."/>
            <person name="Kuwata A."/>
            <person name="Ogata H."/>
        </authorList>
    </citation>
    <scope>NUCLEOTIDE SEQUENCE [LARGE SCALE GENOMIC DNA]</scope>
</reference>
<organism evidence="1 2">
    <name type="scientific">Tetraparma gracilis</name>
    <dbReference type="NCBI Taxonomy" id="2962635"/>
    <lineage>
        <taxon>Eukaryota</taxon>
        <taxon>Sar</taxon>
        <taxon>Stramenopiles</taxon>
        <taxon>Ochrophyta</taxon>
        <taxon>Bolidophyceae</taxon>
        <taxon>Parmales</taxon>
        <taxon>Triparmaceae</taxon>
        <taxon>Tetraparma</taxon>
    </lineage>
</organism>
<proteinExistence type="predicted"/>
<evidence type="ECO:0008006" key="3">
    <source>
        <dbReference type="Google" id="ProtNLM"/>
    </source>
</evidence>
<evidence type="ECO:0000313" key="1">
    <source>
        <dbReference type="EMBL" id="GMI35633.1"/>
    </source>
</evidence>
<accession>A0ABQ6MXJ9</accession>
<dbReference type="EMBL" id="BRYB01001883">
    <property type="protein sequence ID" value="GMI35633.1"/>
    <property type="molecule type" value="Genomic_DNA"/>
</dbReference>
<gene>
    <name evidence="1" type="ORF">TeGR_g5038</name>
</gene>
<evidence type="ECO:0000313" key="2">
    <source>
        <dbReference type="Proteomes" id="UP001165060"/>
    </source>
</evidence>
<dbReference type="Proteomes" id="UP001165060">
    <property type="component" value="Unassembled WGS sequence"/>
</dbReference>
<keyword evidence="2" id="KW-1185">Reference proteome</keyword>
<comment type="caution">
    <text evidence="1">The sequence shown here is derived from an EMBL/GenBank/DDBJ whole genome shotgun (WGS) entry which is preliminary data.</text>
</comment>
<name>A0ABQ6MXJ9_9STRA</name>